<gene>
    <name evidence="1" type="ORF">HPB50_020808</name>
</gene>
<keyword evidence="2" id="KW-1185">Reference proteome</keyword>
<comment type="caution">
    <text evidence="1">The sequence shown here is derived from an EMBL/GenBank/DDBJ whole genome shotgun (WGS) entry which is preliminary data.</text>
</comment>
<organism evidence="1 2">
    <name type="scientific">Hyalomma asiaticum</name>
    <name type="common">Tick</name>
    <dbReference type="NCBI Taxonomy" id="266040"/>
    <lineage>
        <taxon>Eukaryota</taxon>
        <taxon>Metazoa</taxon>
        <taxon>Ecdysozoa</taxon>
        <taxon>Arthropoda</taxon>
        <taxon>Chelicerata</taxon>
        <taxon>Arachnida</taxon>
        <taxon>Acari</taxon>
        <taxon>Parasitiformes</taxon>
        <taxon>Ixodida</taxon>
        <taxon>Ixodoidea</taxon>
        <taxon>Ixodidae</taxon>
        <taxon>Hyalomminae</taxon>
        <taxon>Hyalomma</taxon>
    </lineage>
</organism>
<name>A0ACB7T0S1_HYAAI</name>
<proteinExistence type="predicted"/>
<reference evidence="1" key="1">
    <citation type="submission" date="2020-05" db="EMBL/GenBank/DDBJ databases">
        <title>Large-scale comparative analyses of tick genomes elucidate their genetic diversity and vector capacities.</title>
        <authorList>
            <person name="Jia N."/>
            <person name="Wang J."/>
            <person name="Shi W."/>
            <person name="Du L."/>
            <person name="Sun Y."/>
            <person name="Zhan W."/>
            <person name="Jiang J."/>
            <person name="Wang Q."/>
            <person name="Zhang B."/>
            <person name="Ji P."/>
            <person name="Sakyi L.B."/>
            <person name="Cui X."/>
            <person name="Yuan T."/>
            <person name="Jiang B."/>
            <person name="Yang W."/>
            <person name="Lam T.T.-Y."/>
            <person name="Chang Q."/>
            <person name="Ding S."/>
            <person name="Wang X."/>
            <person name="Zhu J."/>
            <person name="Ruan X."/>
            <person name="Zhao L."/>
            <person name="Wei J."/>
            <person name="Que T."/>
            <person name="Du C."/>
            <person name="Cheng J."/>
            <person name="Dai P."/>
            <person name="Han X."/>
            <person name="Huang E."/>
            <person name="Gao Y."/>
            <person name="Liu J."/>
            <person name="Shao H."/>
            <person name="Ye R."/>
            <person name="Li L."/>
            <person name="Wei W."/>
            <person name="Wang X."/>
            <person name="Wang C."/>
            <person name="Yang T."/>
            <person name="Huo Q."/>
            <person name="Li W."/>
            <person name="Guo W."/>
            <person name="Chen H."/>
            <person name="Zhou L."/>
            <person name="Ni X."/>
            <person name="Tian J."/>
            <person name="Zhou Y."/>
            <person name="Sheng Y."/>
            <person name="Liu T."/>
            <person name="Pan Y."/>
            <person name="Xia L."/>
            <person name="Li J."/>
            <person name="Zhao F."/>
            <person name="Cao W."/>
        </authorList>
    </citation>
    <scope>NUCLEOTIDE SEQUENCE</scope>
    <source>
        <strain evidence="1">Hyas-2018</strain>
    </source>
</reference>
<accession>A0ACB7T0S1</accession>
<dbReference type="EMBL" id="CM023482">
    <property type="protein sequence ID" value="KAH6939693.1"/>
    <property type="molecule type" value="Genomic_DNA"/>
</dbReference>
<sequence length="101" mass="11069">MHRTSALVQMHTEEETIRFLAVVLAVTGAVFVLVLVAVVFDFSNFAMVCVMERHSASPNATHSGVELAHDPSGSEMEYQMSGVDLPAAEFNQEEWSEVLNA</sequence>
<protein>
    <submittedName>
        <fullName evidence="1">Uncharacterized protein</fullName>
    </submittedName>
</protein>
<dbReference type="Proteomes" id="UP000821845">
    <property type="component" value="Chromosome 2"/>
</dbReference>
<evidence type="ECO:0000313" key="1">
    <source>
        <dbReference type="EMBL" id="KAH6939693.1"/>
    </source>
</evidence>
<evidence type="ECO:0000313" key="2">
    <source>
        <dbReference type="Proteomes" id="UP000821845"/>
    </source>
</evidence>